<proteinExistence type="predicted"/>
<reference evidence="2 3" key="1">
    <citation type="submission" date="2019-04" db="EMBL/GenBank/DDBJ databases">
        <title>Genome sequence of Pelagicola litoralis CL-ES2.</title>
        <authorList>
            <person name="Cao J."/>
        </authorList>
    </citation>
    <scope>NUCLEOTIDE SEQUENCE [LARGE SCALE GENOMIC DNA]</scope>
    <source>
        <strain evidence="2 3">CL-ES2</strain>
    </source>
</reference>
<comment type="caution">
    <text evidence="2">The sequence shown here is derived from an EMBL/GenBank/DDBJ whole genome shotgun (WGS) entry which is preliminary data.</text>
</comment>
<dbReference type="RefSeq" id="WP_138015646.1">
    <property type="nucleotide sequence ID" value="NZ_SULI01000005.1"/>
</dbReference>
<dbReference type="EMBL" id="SULI01000005">
    <property type="protein sequence ID" value="TKZ21443.1"/>
    <property type="molecule type" value="Genomic_DNA"/>
</dbReference>
<gene>
    <name evidence="2" type="ORF">FAP39_06815</name>
</gene>
<name>A0A4U7N734_9RHOB</name>
<evidence type="ECO:0000313" key="3">
    <source>
        <dbReference type="Proteomes" id="UP000306575"/>
    </source>
</evidence>
<feature type="region of interest" description="Disordered" evidence="1">
    <location>
        <begin position="1"/>
        <end position="21"/>
    </location>
</feature>
<dbReference type="Proteomes" id="UP000306575">
    <property type="component" value="Unassembled WGS sequence"/>
</dbReference>
<sequence length="118" mass="12852">MSENRNSARHSPRRNLLPNIAPQEQMWLPEADRKCPPSNLVPKLGRLIAFIAILAAGHALWQNSNATGAPIVAQEITPKPPQPTSEYVYVTAPPKDPAMPPALPALDFGTISHTTTRD</sequence>
<keyword evidence="3" id="KW-1185">Reference proteome</keyword>
<evidence type="ECO:0000256" key="1">
    <source>
        <dbReference type="SAM" id="MobiDB-lite"/>
    </source>
</evidence>
<accession>A0A4U7N734</accession>
<evidence type="ECO:0000313" key="2">
    <source>
        <dbReference type="EMBL" id="TKZ21443.1"/>
    </source>
</evidence>
<protein>
    <submittedName>
        <fullName evidence="2">Uncharacterized protein</fullName>
    </submittedName>
</protein>
<dbReference type="AlphaFoldDB" id="A0A4U7N734"/>
<organism evidence="2 3">
    <name type="scientific">Shimia litoralis</name>
    <dbReference type="NCBI Taxonomy" id="420403"/>
    <lineage>
        <taxon>Bacteria</taxon>
        <taxon>Pseudomonadati</taxon>
        <taxon>Pseudomonadota</taxon>
        <taxon>Alphaproteobacteria</taxon>
        <taxon>Rhodobacterales</taxon>
        <taxon>Roseobacteraceae</taxon>
    </lineage>
</organism>